<dbReference type="PANTHER" id="PTHR23245">
    <property type="entry name" value="TRNA METHYLTRANSFERASE"/>
    <property type="match status" value="1"/>
</dbReference>
<dbReference type="GO" id="GO:0005737">
    <property type="term" value="C:cytoplasm"/>
    <property type="evidence" value="ECO:0007669"/>
    <property type="project" value="TreeGrafter"/>
</dbReference>
<keyword evidence="3 9" id="KW-0808">Transferase</keyword>
<keyword evidence="5" id="KW-0819">tRNA processing</keyword>
<organism evidence="9 10">
    <name type="scientific">Lobosporangium transversale</name>
    <dbReference type="NCBI Taxonomy" id="64571"/>
    <lineage>
        <taxon>Eukaryota</taxon>
        <taxon>Fungi</taxon>
        <taxon>Fungi incertae sedis</taxon>
        <taxon>Mucoromycota</taxon>
        <taxon>Mortierellomycotina</taxon>
        <taxon>Mortierellomycetes</taxon>
        <taxon>Mortierellales</taxon>
        <taxon>Mortierellaceae</taxon>
        <taxon>Lobosporangium</taxon>
    </lineage>
</organism>
<evidence type="ECO:0000256" key="1">
    <source>
        <dbReference type="ARBA" id="ARBA00004797"/>
    </source>
</evidence>
<dbReference type="InParanoid" id="A0A1Y2GNB8"/>
<evidence type="ECO:0000256" key="6">
    <source>
        <dbReference type="ARBA" id="ARBA00049400"/>
    </source>
</evidence>
<reference evidence="9 10" key="1">
    <citation type="submission" date="2016-07" db="EMBL/GenBank/DDBJ databases">
        <title>Pervasive Adenine N6-methylation of Active Genes in Fungi.</title>
        <authorList>
            <consortium name="DOE Joint Genome Institute"/>
            <person name="Mondo S.J."/>
            <person name="Dannebaum R.O."/>
            <person name="Kuo R.C."/>
            <person name="Labutti K."/>
            <person name="Haridas S."/>
            <person name="Kuo A."/>
            <person name="Salamov A."/>
            <person name="Ahrendt S.R."/>
            <person name="Lipzen A."/>
            <person name="Sullivan W."/>
            <person name="Andreopoulos W.B."/>
            <person name="Clum A."/>
            <person name="Lindquist E."/>
            <person name="Daum C."/>
            <person name="Ramamoorthy G.K."/>
            <person name="Gryganskyi A."/>
            <person name="Culley D."/>
            <person name="Magnuson J.K."/>
            <person name="James T.Y."/>
            <person name="O'Malley M.A."/>
            <person name="Stajich J.E."/>
            <person name="Spatafora J.W."/>
            <person name="Visel A."/>
            <person name="Grigoriev I.V."/>
        </authorList>
    </citation>
    <scope>NUCLEOTIDE SEQUENCE [LARGE SCALE GENOMIC DNA]</scope>
    <source>
        <strain evidence="9 10">NRRL 3116</strain>
    </source>
</reference>
<dbReference type="InterPro" id="IPR029063">
    <property type="entry name" value="SAM-dependent_MTases_sf"/>
</dbReference>
<dbReference type="InterPro" id="IPR056743">
    <property type="entry name" value="TRM5-TYW2-like_MTfase"/>
</dbReference>
<evidence type="ECO:0000256" key="3">
    <source>
        <dbReference type="ARBA" id="ARBA00022679"/>
    </source>
</evidence>
<feature type="compositionally biased region" description="Low complexity" evidence="7">
    <location>
        <begin position="510"/>
        <end position="525"/>
    </location>
</feature>
<feature type="region of interest" description="Disordered" evidence="7">
    <location>
        <begin position="473"/>
        <end position="529"/>
    </location>
</feature>
<evidence type="ECO:0000256" key="2">
    <source>
        <dbReference type="ARBA" id="ARBA00012265"/>
    </source>
</evidence>
<name>A0A1Y2GNB8_9FUNG</name>
<accession>A0A1Y2GNB8</accession>
<proteinExistence type="predicted"/>
<dbReference type="AlphaFoldDB" id="A0A1Y2GNB8"/>
<dbReference type="FunCoup" id="A0A1Y2GNB8">
    <property type="interactions" value="320"/>
</dbReference>
<dbReference type="GO" id="GO:0031591">
    <property type="term" value="P:wybutosine biosynthetic process"/>
    <property type="evidence" value="ECO:0007669"/>
    <property type="project" value="TreeGrafter"/>
</dbReference>
<dbReference type="STRING" id="64571.A0A1Y2GNB8"/>
<dbReference type="Gene3D" id="3.40.50.150">
    <property type="entry name" value="Vaccinia Virus protein VP39"/>
    <property type="match status" value="1"/>
</dbReference>
<protein>
    <recommendedName>
        <fullName evidence="2">tRNA(Phe) (4-demethylwyosine(37)-C(7)) aminocarboxypropyltransferase</fullName>
        <ecNumber evidence="2">2.5.1.114</ecNumber>
    </recommendedName>
</protein>
<sequence length="659" mass="73956">MASCGSSSSVVPVLLAPASLTKHLKVFLDSIGGRDKTKLITRYGQILTVKDKGHDDSCNLAQHMAVALTSPPIVTTTASPHRSIVSLWQTMQESSSNLPASLVGLQWPPSLSDPGVQKTIFLTWMESSAFSTPKHLLAQTPLEKLQHNVAEFLTPVLESWSIDSNHLGRDSSSNDGKQQELSLKDLPQLIASIPHKWECYSNFTLLPPTAFLTEPWPIVLERLEALDNEQALKAALEATSQQMSHQTGNNEAVTTTITTTATAMTPTLMSQWESLIQQSLQSSHIARKAIIPVQDVLRRPQIRPLTGDWKLHNRFKCWTEKKDQKLLEHQTVTTSTAISIQNNKRDDNKNGHEHEHDVTVPTLQNFSQSFWAETCQNHVWYCWAPLFTMFSAGNITEKERIAHSKSVFDSRDKIVVDLYAGIGYFSLVYLIHAGAKVVHACEWNPWSVEGLVKGAKKNGISWEIYSSQLNSIEQGQEHEQEHQEQKQDQDQDQEQYAQQRCDPARQLDQSGGSSSSTSRSNNNINGRKKKPRDFGKLVIYPGDNAQWVFCFENQAHHVNLGLIPSAEPGWVLGVRALCPNEGGYLHIHHNIRVGEEEAFKVNLLQSLRSLFAVWKKSASWSIHIRHIENVKSFAPMVFHYVLDVECRPSLISSVNPTRP</sequence>
<feature type="domain" description="SAM-dependent methyltransferase TRM5/TYW2-type" evidence="8">
    <location>
        <begin position="300"/>
        <end position="648"/>
    </location>
</feature>
<dbReference type="PANTHER" id="PTHR23245:SF25">
    <property type="entry name" value="TRNA WYBUTOSINE-SYNTHESIZING PROTEIN 2 HOMOLOG"/>
    <property type="match status" value="1"/>
</dbReference>
<comment type="caution">
    <text evidence="9">The sequence shown here is derived from an EMBL/GenBank/DDBJ whole genome shotgun (WGS) entry which is preliminary data.</text>
</comment>
<dbReference type="OrthoDB" id="2387925at2759"/>
<evidence type="ECO:0000256" key="7">
    <source>
        <dbReference type="SAM" id="MobiDB-lite"/>
    </source>
</evidence>
<dbReference type="Proteomes" id="UP000193648">
    <property type="component" value="Unassembled WGS sequence"/>
</dbReference>
<evidence type="ECO:0000256" key="5">
    <source>
        <dbReference type="ARBA" id="ARBA00022694"/>
    </source>
</evidence>
<dbReference type="GO" id="GO:0102522">
    <property type="term" value="F:tRNA 4-demethylwyosine alpha-amino-alpha-carboxypropyltransferase activity"/>
    <property type="evidence" value="ECO:0007669"/>
    <property type="project" value="UniProtKB-EC"/>
</dbReference>
<dbReference type="Pfam" id="PF02475">
    <property type="entry name" value="TRM5-TYW2_MTfase"/>
    <property type="match status" value="1"/>
</dbReference>
<evidence type="ECO:0000259" key="8">
    <source>
        <dbReference type="PROSITE" id="PS51684"/>
    </source>
</evidence>
<dbReference type="PROSITE" id="PS51684">
    <property type="entry name" value="SAM_MT_TRM5_TYW2"/>
    <property type="match status" value="1"/>
</dbReference>
<evidence type="ECO:0000313" key="10">
    <source>
        <dbReference type="Proteomes" id="UP000193648"/>
    </source>
</evidence>
<gene>
    <name evidence="9" type="ORF">BCR41DRAFT_353576</name>
</gene>
<dbReference type="SUPFAM" id="SSF53335">
    <property type="entry name" value="S-adenosyl-L-methionine-dependent methyltransferases"/>
    <property type="match status" value="1"/>
</dbReference>
<dbReference type="EC" id="2.5.1.114" evidence="2"/>
<comment type="catalytic activity">
    <reaction evidence="6">
        <text>4-demethylwyosine(37) in tRNA(Phe) + S-adenosyl-L-methionine = 4-demethyl-7-[(3S)-3-amino-3-carboxypropyl]wyosine(37) in tRNA(Phe) + S-methyl-5'-thioadenosine + H(+)</text>
        <dbReference type="Rhea" id="RHEA:36355"/>
        <dbReference type="Rhea" id="RHEA-COMP:10164"/>
        <dbReference type="Rhea" id="RHEA-COMP:10378"/>
        <dbReference type="ChEBI" id="CHEBI:15378"/>
        <dbReference type="ChEBI" id="CHEBI:17509"/>
        <dbReference type="ChEBI" id="CHEBI:59789"/>
        <dbReference type="ChEBI" id="CHEBI:64315"/>
        <dbReference type="ChEBI" id="CHEBI:73550"/>
        <dbReference type="EC" id="2.5.1.114"/>
    </reaction>
</comment>
<dbReference type="EMBL" id="MCFF01000018">
    <property type="protein sequence ID" value="ORZ16126.1"/>
    <property type="molecule type" value="Genomic_DNA"/>
</dbReference>
<dbReference type="GeneID" id="33566023"/>
<evidence type="ECO:0000256" key="4">
    <source>
        <dbReference type="ARBA" id="ARBA00022691"/>
    </source>
</evidence>
<dbReference type="GO" id="GO:0030488">
    <property type="term" value="P:tRNA methylation"/>
    <property type="evidence" value="ECO:0007669"/>
    <property type="project" value="TreeGrafter"/>
</dbReference>
<comment type="pathway">
    <text evidence="1">tRNA modification; wybutosine-tRNA(Phe) biosynthesis.</text>
</comment>
<keyword evidence="4" id="KW-0949">S-adenosyl-L-methionine</keyword>
<dbReference type="RefSeq" id="XP_021881473.1">
    <property type="nucleotide sequence ID" value="XM_022024179.1"/>
</dbReference>
<keyword evidence="10" id="KW-1185">Reference proteome</keyword>
<dbReference type="InterPro" id="IPR030382">
    <property type="entry name" value="MeTrfase_TRM5/TYW2"/>
</dbReference>
<feature type="compositionally biased region" description="Basic and acidic residues" evidence="7">
    <location>
        <begin position="475"/>
        <end position="489"/>
    </location>
</feature>
<evidence type="ECO:0000313" key="9">
    <source>
        <dbReference type="EMBL" id="ORZ16126.1"/>
    </source>
</evidence>
<dbReference type="GO" id="GO:0008175">
    <property type="term" value="F:tRNA methyltransferase activity"/>
    <property type="evidence" value="ECO:0007669"/>
    <property type="project" value="TreeGrafter"/>
</dbReference>
<keyword evidence="9" id="KW-0489">Methyltransferase</keyword>